<name>A0A1V1P9K8_9BACT</name>
<proteinExistence type="predicted"/>
<reference evidence="2" key="1">
    <citation type="submission" date="2012-11" db="EMBL/GenBank/DDBJ databases">
        <authorList>
            <person name="Lucero-Rivera Y.E."/>
            <person name="Tovar-Ramirez D."/>
        </authorList>
    </citation>
    <scope>NUCLEOTIDE SEQUENCE [LARGE SCALE GENOMIC DNA]</scope>
    <source>
        <strain evidence="2">Araruama</strain>
    </source>
</reference>
<dbReference type="GO" id="GO:0006508">
    <property type="term" value="P:proteolysis"/>
    <property type="evidence" value="ECO:0007669"/>
    <property type="project" value="InterPro"/>
</dbReference>
<evidence type="ECO:0008006" key="3">
    <source>
        <dbReference type="Google" id="ProtNLM"/>
    </source>
</evidence>
<protein>
    <recommendedName>
        <fullName evidence="3">Dockerin domain-containing protein</fullName>
    </recommendedName>
</protein>
<evidence type="ECO:0000313" key="1">
    <source>
        <dbReference type="EMBL" id="ETR71443.1"/>
    </source>
</evidence>
<comment type="caution">
    <text evidence="1">The sequence shown here is derived from an EMBL/GenBank/DDBJ whole genome shotgun (WGS) entry which is preliminary data.</text>
</comment>
<dbReference type="AlphaFoldDB" id="A0A1V1P9K8"/>
<sequence length="578" mass="64594">MADSNYSEKNVDISNISSQGHWTSQFVPTKAGTYQIYSQWKNSDNSTIQSQIETLTVYPGLSYMTCGIYGANNQPIGKIEKDMVVYINGQLSPQLSYETLTLKTIKPDKQESEISVSTSFGGKFSYVFLVDSEGEWQLSFCWGGNNDYEGCNSSQIKLYPGLEVGNALIVSGGGFGDDLSPCLEMLTRRFYSILLRRHFSHEMIYYISPGIASATYPVDDNFPEVNDIKQYLESLYPEHTSGIINDNKQLIIYLADHGGNNKFLMNSLASNEKLSASDLDQWLDIYQQKTGDMVIVIVESCYSGSFIDELSPAIDQKRIIITSTEKDQQAIFDKTCSNNFSQYFFNFIESGENIKNSFQKAKDKMMGLKQFFQDGTFKQFPQILDAMNLSQNSFIAGSYHIGDAMPSIEYNPTTDIHAGLFPLNVIIHDAEDAVTAWANIIPPNFIAPVITNEFSTPVWDLDTVQLNPGQQKDEYFGTYNFLYNGIYTVTIFARDSKEKMTSKEISFTVSDGEEPFIKGDINFDQQISIQDAIIALKIICGLQAPVAKGAGIDQSKIGLSDTIFVLRKVSGSLRTGQK</sequence>
<evidence type="ECO:0000313" key="2">
    <source>
        <dbReference type="Proteomes" id="UP000189670"/>
    </source>
</evidence>
<dbReference type="Proteomes" id="UP000189670">
    <property type="component" value="Unassembled WGS sequence"/>
</dbReference>
<gene>
    <name evidence="1" type="ORF">OMM_02485</name>
</gene>
<dbReference type="Gene3D" id="3.40.50.1460">
    <property type="match status" value="1"/>
</dbReference>
<organism evidence="1 2">
    <name type="scientific">Candidatus Magnetoglobus multicellularis str. Araruama</name>
    <dbReference type="NCBI Taxonomy" id="890399"/>
    <lineage>
        <taxon>Bacteria</taxon>
        <taxon>Pseudomonadati</taxon>
        <taxon>Thermodesulfobacteriota</taxon>
        <taxon>Desulfobacteria</taxon>
        <taxon>Desulfobacterales</taxon>
        <taxon>Desulfobacteraceae</taxon>
        <taxon>Candidatus Magnetoglobus</taxon>
    </lineage>
</organism>
<dbReference type="Pfam" id="PF01650">
    <property type="entry name" value="Peptidase_C13"/>
    <property type="match status" value="1"/>
</dbReference>
<accession>A0A1V1P9K8</accession>
<dbReference type="EMBL" id="ATBP01000268">
    <property type="protein sequence ID" value="ETR71443.1"/>
    <property type="molecule type" value="Genomic_DNA"/>
</dbReference>
<dbReference type="GO" id="GO:0008233">
    <property type="term" value="F:peptidase activity"/>
    <property type="evidence" value="ECO:0007669"/>
    <property type="project" value="InterPro"/>
</dbReference>
<dbReference type="InterPro" id="IPR001096">
    <property type="entry name" value="Peptidase_C13"/>
</dbReference>